<reference evidence="1" key="1">
    <citation type="submission" date="2023-10" db="EMBL/GenBank/DDBJ databases">
        <title>Genome assembly of Pristionchus species.</title>
        <authorList>
            <person name="Yoshida K."/>
            <person name="Sommer R.J."/>
        </authorList>
    </citation>
    <scope>NUCLEOTIDE SEQUENCE</scope>
    <source>
        <strain evidence="1">RS5133</strain>
    </source>
</reference>
<dbReference type="EMBL" id="BTSY01000007">
    <property type="protein sequence ID" value="GMT35903.1"/>
    <property type="molecule type" value="Genomic_DNA"/>
</dbReference>
<sequence>VLTVGGEHVHVHLRDYFLLCSHWKWTGHIGCDQKESNENESECTHRQSCNLESHTGSHQYSSPLVTFRQFRVSLFAVLLQIRKRPAGQQYLLL</sequence>
<dbReference type="Proteomes" id="UP001432322">
    <property type="component" value="Unassembled WGS sequence"/>
</dbReference>
<comment type="caution">
    <text evidence="1">The sequence shown here is derived from an EMBL/GenBank/DDBJ whole genome shotgun (WGS) entry which is preliminary data.</text>
</comment>
<dbReference type="AlphaFoldDB" id="A0AAV5WYX2"/>
<proteinExistence type="predicted"/>
<feature type="non-terminal residue" evidence="1">
    <location>
        <position position="1"/>
    </location>
</feature>
<organism evidence="1 2">
    <name type="scientific">Pristionchus fissidentatus</name>
    <dbReference type="NCBI Taxonomy" id="1538716"/>
    <lineage>
        <taxon>Eukaryota</taxon>
        <taxon>Metazoa</taxon>
        <taxon>Ecdysozoa</taxon>
        <taxon>Nematoda</taxon>
        <taxon>Chromadorea</taxon>
        <taxon>Rhabditida</taxon>
        <taxon>Rhabditina</taxon>
        <taxon>Diplogasteromorpha</taxon>
        <taxon>Diplogasteroidea</taxon>
        <taxon>Neodiplogasteridae</taxon>
        <taxon>Pristionchus</taxon>
    </lineage>
</organism>
<name>A0AAV5WYX2_9BILA</name>
<accession>A0AAV5WYX2</accession>
<evidence type="ECO:0000313" key="2">
    <source>
        <dbReference type="Proteomes" id="UP001432322"/>
    </source>
</evidence>
<protein>
    <submittedName>
        <fullName evidence="1">Uncharacterized protein</fullName>
    </submittedName>
</protein>
<evidence type="ECO:0000313" key="1">
    <source>
        <dbReference type="EMBL" id="GMT35903.1"/>
    </source>
</evidence>
<feature type="non-terminal residue" evidence="1">
    <location>
        <position position="93"/>
    </location>
</feature>
<gene>
    <name evidence="1" type="ORF">PFISCL1PPCAC_27201</name>
</gene>
<keyword evidence="2" id="KW-1185">Reference proteome</keyword>